<organism evidence="1">
    <name type="scientific">Hexamita inflata</name>
    <dbReference type="NCBI Taxonomy" id="28002"/>
    <lineage>
        <taxon>Eukaryota</taxon>
        <taxon>Metamonada</taxon>
        <taxon>Diplomonadida</taxon>
        <taxon>Hexamitidae</taxon>
        <taxon>Hexamitinae</taxon>
        <taxon>Hexamita</taxon>
    </lineage>
</organism>
<evidence type="ECO:0000313" key="1">
    <source>
        <dbReference type="EMBL" id="CAI9949862.1"/>
    </source>
</evidence>
<dbReference type="EMBL" id="CAXDID020000198">
    <property type="protein sequence ID" value="CAL6053692.1"/>
    <property type="molecule type" value="Genomic_DNA"/>
</dbReference>
<evidence type="ECO:0000313" key="3">
    <source>
        <dbReference type="Proteomes" id="UP001642409"/>
    </source>
</evidence>
<reference evidence="1" key="1">
    <citation type="submission" date="2023-06" db="EMBL/GenBank/DDBJ databases">
        <authorList>
            <person name="Kurt Z."/>
        </authorList>
    </citation>
    <scope>NUCLEOTIDE SEQUENCE</scope>
</reference>
<protein>
    <submittedName>
        <fullName evidence="2">Hypothetical_protein</fullName>
    </submittedName>
</protein>
<keyword evidence="3" id="KW-1185">Reference proteome</keyword>
<gene>
    <name evidence="1" type="ORF">HINF_LOCUS37507</name>
    <name evidence="2" type="ORF">HINF_LOCUS45548</name>
</gene>
<accession>A0AA86QBE4</accession>
<name>A0AA86QBE4_9EUKA</name>
<proteinExistence type="predicted"/>
<comment type="caution">
    <text evidence="1">The sequence shown here is derived from an EMBL/GenBank/DDBJ whole genome shotgun (WGS) entry which is preliminary data.</text>
</comment>
<dbReference type="AlphaFoldDB" id="A0AA86QBE4"/>
<sequence>MRAQPFLERSIPALTLRSRSTSVLSESKPEFTLQKVSSVLPSVNNYYRRIQLQEQNSAKSSKSTLRESPIILRMHPKPLNICEALEATFTQLLRNQQKEFGQFERYFQNSVFDFLNQTGVVFTSLFEDEQFQKSVLQISINYLTEFVFWERKQFSKRTERIQGVVNYLQQAVQTKGDYNTIYKFVVKTLQQLKMEYLSAQIQPVNKNSIIDQIDVMQKQFIVQVCAVNDKLKALNKHTALFQEIIQHENEFQAEIAGFDVFEIQNHRIERETTRMAELQQMKYALEGK</sequence>
<dbReference type="Proteomes" id="UP001642409">
    <property type="component" value="Unassembled WGS sequence"/>
</dbReference>
<dbReference type="EMBL" id="CATOUU010000805">
    <property type="protein sequence ID" value="CAI9949862.1"/>
    <property type="molecule type" value="Genomic_DNA"/>
</dbReference>
<reference evidence="2 3" key="2">
    <citation type="submission" date="2024-07" db="EMBL/GenBank/DDBJ databases">
        <authorList>
            <person name="Akdeniz Z."/>
        </authorList>
    </citation>
    <scope>NUCLEOTIDE SEQUENCE [LARGE SCALE GENOMIC DNA]</scope>
</reference>
<evidence type="ECO:0000313" key="2">
    <source>
        <dbReference type="EMBL" id="CAL6053692.1"/>
    </source>
</evidence>